<gene>
    <name evidence="3" type="ORF">FD30_GL000697</name>
</gene>
<dbReference type="AlphaFoldDB" id="A0A0R1JQ82"/>
<dbReference type="PANTHER" id="PTHR30487">
    <property type="entry name" value="TYPE 4 PREPILIN-LIKE PROTEINS LEADER PEPTIDE-PROCESSING ENZYME"/>
    <property type="match status" value="1"/>
</dbReference>
<organism evidence="3 4">
    <name type="scientific">Levilactobacillus namurensis DSM 19117</name>
    <dbReference type="NCBI Taxonomy" id="1423773"/>
    <lineage>
        <taxon>Bacteria</taxon>
        <taxon>Bacillati</taxon>
        <taxon>Bacillota</taxon>
        <taxon>Bacilli</taxon>
        <taxon>Lactobacillales</taxon>
        <taxon>Lactobacillaceae</taxon>
        <taxon>Levilactobacillus</taxon>
    </lineage>
</organism>
<comment type="caution">
    <text evidence="3">The sequence shown here is derived from an EMBL/GenBank/DDBJ whole genome shotgun (WGS) entry which is preliminary data.</text>
</comment>
<keyword evidence="1" id="KW-0812">Transmembrane</keyword>
<feature type="transmembrane region" description="Helical" evidence="1">
    <location>
        <begin position="232"/>
        <end position="252"/>
    </location>
</feature>
<keyword evidence="1" id="KW-1133">Transmembrane helix</keyword>
<dbReference type="Pfam" id="PF06750">
    <property type="entry name" value="A24_N_bact"/>
    <property type="match status" value="1"/>
</dbReference>
<feature type="transmembrane region" description="Helical" evidence="1">
    <location>
        <begin position="153"/>
        <end position="175"/>
    </location>
</feature>
<keyword evidence="4" id="KW-1185">Reference proteome</keyword>
<dbReference type="InterPro" id="IPR010627">
    <property type="entry name" value="Prepilin_pept_A24_N"/>
</dbReference>
<evidence type="ECO:0000313" key="4">
    <source>
        <dbReference type="Proteomes" id="UP000051162"/>
    </source>
</evidence>
<name>A0A0R1JQ82_9LACO</name>
<sequence length="253" mass="28108">MVPATCQLTARVFSRIFPPPFPELTLEVIKLQILLFLYGSCWGSFLAVVTSRHRHAESILWPASHCDTCHTPLRYWQLIPILSYLLVRGRCIKCTANIPPETFLMEIGCGLLTMIVTDGSQVSTYLLVTLWLAAAGCDQATLTFPGWISWTSLLLSGWHLALPLQLLGLLGFWLIQQLYHHWPSLPLGNGDAELLWCYGLSHSLNASAAWLLTACAAALVTASRAPHQPIAFVPYLTGSALLWWLWSTLITVP</sequence>
<dbReference type="GO" id="GO:0005886">
    <property type="term" value="C:plasma membrane"/>
    <property type="evidence" value="ECO:0007669"/>
    <property type="project" value="TreeGrafter"/>
</dbReference>
<feature type="domain" description="Prepilin peptidase A24 N-terminal" evidence="2">
    <location>
        <begin position="37"/>
        <end position="116"/>
    </location>
</feature>
<keyword evidence="1" id="KW-0472">Membrane</keyword>
<dbReference type="PANTHER" id="PTHR30487:SF0">
    <property type="entry name" value="PREPILIN LEADER PEPTIDASE_N-METHYLTRANSFERASE-RELATED"/>
    <property type="match status" value="1"/>
</dbReference>
<protein>
    <recommendedName>
        <fullName evidence="2">Prepilin peptidase A24 N-terminal domain-containing protein</fullName>
    </recommendedName>
</protein>
<dbReference type="GO" id="GO:0004190">
    <property type="term" value="F:aspartic-type endopeptidase activity"/>
    <property type="evidence" value="ECO:0007669"/>
    <property type="project" value="TreeGrafter"/>
</dbReference>
<feature type="transmembrane region" description="Helical" evidence="1">
    <location>
        <begin position="29"/>
        <end position="49"/>
    </location>
</feature>
<dbReference type="STRING" id="1423773.FD30_GL000697"/>
<dbReference type="PATRIC" id="fig|1423773.3.peg.712"/>
<dbReference type="GO" id="GO:0006465">
    <property type="term" value="P:signal peptide processing"/>
    <property type="evidence" value="ECO:0007669"/>
    <property type="project" value="TreeGrafter"/>
</dbReference>
<accession>A0A0R1JQ82</accession>
<feature type="transmembrane region" description="Helical" evidence="1">
    <location>
        <begin position="195"/>
        <end position="220"/>
    </location>
</feature>
<evidence type="ECO:0000313" key="3">
    <source>
        <dbReference type="EMBL" id="KRK73439.1"/>
    </source>
</evidence>
<evidence type="ECO:0000259" key="2">
    <source>
        <dbReference type="Pfam" id="PF06750"/>
    </source>
</evidence>
<evidence type="ECO:0000256" key="1">
    <source>
        <dbReference type="SAM" id="Phobius"/>
    </source>
</evidence>
<dbReference type="Proteomes" id="UP000051162">
    <property type="component" value="Unassembled WGS sequence"/>
</dbReference>
<dbReference type="InterPro" id="IPR050882">
    <property type="entry name" value="Prepilin_peptidase/N-MTase"/>
</dbReference>
<dbReference type="OrthoDB" id="9789291at2"/>
<reference evidence="3 4" key="1">
    <citation type="journal article" date="2015" name="Genome Announc.">
        <title>Expanding the biotechnology potential of lactobacilli through comparative genomics of 213 strains and associated genera.</title>
        <authorList>
            <person name="Sun Z."/>
            <person name="Harris H.M."/>
            <person name="McCann A."/>
            <person name="Guo C."/>
            <person name="Argimon S."/>
            <person name="Zhang W."/>
            <person name="Yang X."/>
            <person name="Jeffery I.B."/>
            <person name="Cooney J.C."/>
            <person name="Kagawa T.F."/>
            <person name="Liu W."/>
            <person name="Song Y."/>
            <person name="Salvetti E."/>
            <person name="Wrobel A."/>
            <person name="Rasinkangas P."/>
            <person name="Parkhill J."/>
            <person name="Rea M.C."/>
            <person name="O'Sullivan O."/>
            <person name="Ritari J."/>
            <person name="Douillard F.P."/>
            <person name="Paul Ross R."/>
            <person name="Yang R."/>
            <person name="Briner A.E."/>
            <person name="Felis G.E."/>
            <person name="de Vos W.M."/>
            <person name="Barrangou R."/>
            <person name="Klaenhammer T.R."/>
            <person name="Caufield P.W."/>
            <person name="Cui Y."/>
            <person name="Zhang H."/>
            <person name="O'Toole P.W."/>
        </authorList>
    </citation>
    <scope>NUCLEOTIDE SEQUENCE [LARGE SCALE GENOMIC DNA]</scope>
    <source>
        <strain evidence="3 4">DSM 19117</strain>
    </source>
</reference>
<dbReference type="EMBL" id="AZDT01000062">
    <property type="protein sequence ID" value="KRK73439.1"/>
    <property type="molecule type" value="Genomic_DNA"/>
</dbReference>
<proteinExistence type="predicted"/>